<accession>H8X6Y6</accession>
<evidence type="ECO:0000256" key="10">
    <source>
        <dbReference type="SAM" id="Phobius"/>
    </source>
</evidence>
<evidence type="ECO:0000256" key="7">
    <source>
        <dbReference type="ARBA" id="ARBA00022824"/>
    </source>
</evidence>
<evidence type="ECO:0000256" key="2">
    <source>
        <dbReference type="ARBA" id="ARBA00004687"/>
    </source>
</evidence>
<dbReference type="AlphaFoldDB" id="H8X6Y6"/>
<gene>
    <name evidence="11" type="ORF">CORT_0E03260</name>
</gene>
<dbReference type="eggNOG" id="KOG3144">
    <property type="taxonomic scope" value="Eukaryota"/>
</dbReference>
<dbReference type="GO" id="GO:0006506">
    <property type="term" value="P:GPI anchor biosynthetic process"/>
    <property type="evidence" value="ECO:0007669"/>
    <property type="project" value="UniProtKB-UniPathway"/>
</dbReference>
<dbReference type="OrthoDB" id="17366at2759"/>
<dbReference type="HOGENOM" id="CLU_069429_2_0_1"/>
<keyword evidence="6 10" id="KW-0812">Transmembrane</keyword>
<reference evidence="11 12" key="1">
    <citation type="journal article" date="2012" name="PLoS ONE">
        <title>Sequence and analysis of the genome of the pathogenic yeast Candida orthopsilosis.</title>
        <authorList>
            <person name="Riccombeni A."/>
            <person name="Vidanes G."/>
            <person name="Proux-Wera E."/>
            <person name="Wolfe K.H."/>
            <person name="Butler G."/>
        </authorList>
    </citation>
    <scope>NUCLEOTIDE SEQUENCE [LARGE SCALE GENOMIC DNA]</scope>
    <source>
        <strain evidence="11 12">Co 90-125</strain>
    </source>
</reference>
<feature type="transmembrane region" description="Helical" evidence="10">
    <location>
        <begin position="229"/>
        <end position="249"/>
    </location>
</feature>
<dbReference type="KEGG" id="cot:CORT_0E03260"/>
<evidence type="ECO:0000256" key="9">
    <source>
        <dbReference type="ARBA" id="ARBA00023136"/>
    </source>
</evidence>
<dbReference type="GO" id="GO:0005789">
    <property type="term" value="C:endoplasmic reticulum membrane"/>
    <property type="evidence" value="ECO:0007669"/>
    <property type="project" value="UniProtKB-SubCell"/>
</dbReference>
<evidence type="ECO:0000256" key="6">
    <source>
        <dbReference type="ARBA" id="ARBA00022692"/>
    </source>
</evidence>
<sequence length="251" mass="27901">MKRVGQQNQKGNEKPKPVRKTVSFIQDAGGEIVTGEDLKPTSTKLTSVVPQLRRNLTAIPLHNLLILGGLLHYGITENVESIMLKGFITSLPIQAAYNYILAKNTTRKSKQTNIPLLVASSILVSIFFAVPLFATIVLLGAPVYKFSFTTACMALHLSLLVFSPLLVLYSLDFKQFKMLFYQDRIYFTIFGHPVLSQVLLTLGCCWLGVIPIPLDWDRPWQQWPITLLVGAYAGGIVGSVVSLAVNLWIRK</sequence>
<protein>
    <recommendedName>
        <fullName evidence="4">Glycosylphosphatidylinositol anchor biosynthesis protein 11</fullName>
    </recommendedName>
</protein>
<organism evidence="11 12">
    <name type="scientific">Candida orthopsilosis (strain 90-125)</name>
    <name type="common">Yeast</name>
    <dbReference type="NCBI Taxonomy" id="1136231"/>
    <lineage>
        <taxon>Eukaryota</taxon>
        <taxon>Fungi</taxon>
        <taxon>Dikarya</taxon>
        <taxon>Ascomycota</taxon>
        <taxon>Saccharomycotina</taxon>
        <taxon>Pichiomycetes</taxon>
        <taxon>Debaryomycetaceae</taxon>
        <taxon>Candida/Lodderomyces clade</taxon>
        <taxon>Candida</taxon>
    </lineage>
</organism>
<keyword evidence="7" id="KW-0256">Endoplasmic reticulum</keyword>
<proteinExistence type="inferred from homology"/>
<feature type="transmembrane region" description="Helical" evidence="10">
    <location>
        <begin position="185"/>
        <end position="209"/>
    </location>
</feature>
<dbReference type="GeneID" id="14541141"/>
<dbReference type="EMBL" id="HE681723">
    <property type="protein sequence ID" value="CCG23914.1"/>
    <property type="molecule type" value="Genomic_DNA"/>
</dbReference>
<evidence type="ECO:0000256" key="8">
    <source>
        <dbReference type="ARBA" id="ARBA00022989"/>
    </source>
</evidence>
<comment type="subcellular location">
    <subcellularLocation>
        <location evidence="1">Endoplasmic reticulum membrane</location>
        <topology evidence="1">Multi-pass membrane protein</topology>
    </subcellularLocation>
</comment>
<evidence type="ECO:0000256" key="5">
    <source>
        <dbReference type="ARBA" id="ARBA00022502"/>
    </source>
</evidence>
<evidence type="ECO:0000313" key="12">
    <source>
        <dbReference type="Proteomes" id="UP000005018"/>
    </source>
</evidence>
<keyword evidence="9 10" id="KW-0472">Membrane</keyword>
<keyword evidence="8 10" id="KW-1133">Transmembrane helix</keyword>
<dbReference type="Proteomes" id="UP000005018">
    <property type="component" value="Chromosome 5"/>
</dbReference>
<comment type="similarity">
    <text evidence="3">Belongs to the PIGF family.</text>
</comment>
<dbReference type="RefSeq" id="XP_003870045.1">
    <property type="nucleotide sequence ID" value="XM_003869996.1"/>
</dbReference>
<name>H8X6Y6_CANO9</name>
<evidence type="ECO:0000256" key="4">
    <source>
        <dbReference type="ARBA" id="ARBA00020927"/>
    </source>
</evidence>
<comment type="pathway">
    <text evidence="2">Glycolipid biosynthesis; glycosylphosphatidylinositol-anchor biosynthesis.</text>
</comment>
<dbReference type="InterPro" id="IPR009580">
    <property type="entry name" value="GPI_biosynthesis_protein_Pig-F"/>
</dbReference>
<feature type="transmembrane region" description="Helical" evidence="10">
    <location>
        <begin position="114"/>
        <end position="141"/>
    </location>
</feature>
<feature type="transmembrane region" description="Helical" evidence="10">
    <location>
        <begin position="153"/>
        <end position="173"/>
    </location>
</feature>
<evidence type="ECO:0000313" key="11">
    <source>
        <dbReference type="EMBL" id="CCG23914.1"/>
    </source>
</evidence>
<evidence type="ECO:0000256" key="3">
    <source>
        <dbReference type="ARBA" id="ARBA00007978"/>
    </source>
</evidence>
<keyword evidence="12" id="KW-1185">Reference proteome</keyword>
<dbReference type="UniPathway" id="UPA00196"/>
<keyword evidence="5" id="KW-0337">GPI-anchor biosynthesis</keyword>
<dbReference type="Pfam" id="PF06699">
    <property type="entry name" value="PIG-F"/>
    <property type="match status" value="1"/>
</dbReference>
<evidence type="ECO:0000256" key="1">
    <source>
        <dbReference type="ARBA" id="ARBA00004477"/>
    </source>
</evidence>